<organism evidence="1 2">
    <name type="scientific">Lobosporangium transversale</name>
    <dbReference type="NCBI Taxonomy" id="64571"/>
    <lineage>
        <taxon>Eukaryota</taxon>
        <taxon>Fungi</taxon>
        <taxon>Fungi incertae sedis</taxon>
        <taxon>Mucoromycota</taxon>
        <taxon>Mortierellomycotina</taxon>
        <taxon>Mortierellomycetes</taxon>
        <taxon>Mortierellales</taxon>
        <taxon>Mortierellaceae</taxon>
        <taxon>Lobosporangium</taxon>
    </lineage>
</organism>
<name>A0A1Y2GSC2_9FUNG</name>
<gene>
    <name evidence="1" type="ORF">BCR41DRAFT_394938</name>
</gene>
<sequence>MSIPAETYYLHLALLMGNLDSALSIRDLRTISRGRHLAELGSGLDRTRFSDDNDSEDKEKLGARKCKEHYKEQVGAIQHGFRALQEMAHESKIRSTSQTPFF</sequence>
<evidence type="ECO:0000313" key="1">
    <source>
        <dbReference type="EMBL" id="ORZ21038.1"/>
    </source>
</evidence>
<proteinExistence type="predicted"/>
<dbReference type="InParanoid" id="A0A1Y2GSC2"/>
<accession>A0A1Y2GSC2</accession>
<keyword evidence="2" id="KW-1185">Reference proteome</keyword>
<dbReference type="RefSeq" id="XP_021882947.1">
    <property type="nucleotide sequence ID" value="XM_022028685.1"/>
</dbReference>
<dbReference type="GeneID" id="33570528"/>
<protein>
    <submittedName>
        <fullName evidence="1">Uncharacterized protein</fullName>
    </submittedName>
</protein>
<comment type="caution">
    <text evidence="1">The sequence shown here is derived from an EMBL/GenBank/DDBJ whole genome shotgun (WGS) entry which is preliminary data.</text>
</comment>
<evidence type="ECO:0000313" key="2">
    <source>
        <dbReference type="Proteomes" id="UP000193648"/>
    </source>
</evidence>
<reference evidence="1 2" key="1">
    <citation type="submission" date="2016-07" db="EMBL/GenBank/DDBJ databases">
        <title>Pervasive Adenine N6-methylation of Active Genes in Fungi.</title>
        <authorList>
            <consortium name="DOE Joint Genome Institute"/>
            <person name="Mondo S.J."/>
            <person name="Dannebaum R.O."/>
            <person name="Kuo R.C."/>
            <person name="Labutti K."/>
            <person name="Haridas S."/>
            <person name="Kuo A."/>
            <person name="Salamov A."/>
            <person name="Ahrendt S.R."/>
            <person name="Lipzen A."/>
            <person name="Sullivan W."/>
            <person name="Andreopoulos W.B."/>
            <person name="Clum A."/>
            <person name="Lindquist E."/>
            <person name="Daum C."/>
            <person name="Ramamoorthy G.K."/>
            <person name="Gryganskyi A."/>
            <person name="Culley D."/>
            <person name="Magnuson J.K."/>
            <person name="James T.Y."/>
            <person name="O'Malley M.A."/>
            <person name="Stajich J.E."/>
            <person name="Spatafora J.W."/>
            <person name="Visel A."/>
            <person name="Grigoriev I.V."/>
        </authorList>
    </citation>
    <scope>NUCLEOTIDE SEQUENCE [LARGE SCALE GENOMIC DNA]</scope>
    <source>
        <strain evidence="1 2">NRRL 3116</strain>
    </source>
</reference>
<dbReference type="EMBL" id="MCFF01000012">
    <property type="protein sequence ID" value="ORZ21038.1"/>
    <property type="molecule type" value="Genomic_DNA"/>
</dbReference>
<dbReference type="AlphaFoldDB" id="A0A1Y2GSC2"/>
<dbReference type="Proteomes" id="UP000193648">
    <property type="component" value="Unassembled WGS sequence"/>
</dbReference>